<dbReference type="RefSeq" id="WP_153748853.1">
    <property type="nucleotide sequence ID" value="NZ_BAAADI010000064.1"/>
</dbReference>
<reference evidence="1 2" key="1">
    <citation type="submission" date="2019-11" db="EMBL/GenBank/DDBJ databases">
        <title>Draft Whole-Genome sequence of the marine photosynthetic bacterium Rhodovulum strictum DSM 11289.</title>
        <authorList>
            <person name="Kyndt J.A."/>
            <person name="Meyer T.E."/>
        </authorList>
    </citation>
    <scope>NUCLEOTIDE SEQUENCE [LARGE SCALE GENOMIC DNA]</scope>
    <source>
        <strain evidence="1 2">DSM 11289</strain>
    </source>
</reference>
<comment type="caution">
    <text evidence="1">The sequence shown here is derived from an EMBL/GenBank/DDBJ whole genome shotgun (WGS) entry which is preliminary data.</text>
</comment>
<dbReference type="AlphaFoldDB" id="A0A844BJ22"/>
<proteinExistence type="predicted"/>
<dbReference type="InterPro" id="IPR019587">
    <property type="entry name" value="Polyketide_cyclase/dehydratase"/>
</dbReference>
<dbReference type="Proteomes" id="UP000466730">
    <property type="component" value="Unassembled WGS sequence"/>
</dbReference>
<organism evidence="1 2">
    <name type="scientific">Rhodovulum strictum</name>
    <dbReference type="NCBI Taxonomy" id="58314"/>
    <lineage>
        <taxon>Bacteria</taxon>
        <taxon>Pseudomonadati</taxon>
        <taxon>Pseudomonadota</taxon>
        <taxon>Alphaproteobacteria</taxon>
        <taxon>Rhodobacterales</taxon>
        <taxon>Paracoccaceae</taxon>
        <taxon>Rhodovulum</taxon>
    </lineage>
</organism>
<protein>
    <submittedName>
        <fullName evidence="1">SRPBCC family protein</fullName>
    </submittedName>
</protein>
<dbReference type="InterPro" id="IPR023393">
    <property type="entry name" value="START-like_dom_sf"/>
</dbReference>
<evidence type="ECO:0000313" key="1">
    <source>
        <dbReference type="EMBL" id="MRH21555.1"/>
    </source>
</evidence>
<dbReference type="Gene3D" id="3.30.530.20">
    <property type="match status" value="1"/>
</dbReference>
<keyword evidence="2" id="KW-1185">Reference proteome</keyword>
<dbReference type="Pfam" id="PF10604">
    <property type="entry name" value="Polyketide_cyc2"/>
    <property type="match status" value="1"/>
</dbReference>
<dbReference type="SUPFAM" id="SSF55961">
    <property type="entry name" value="Bet v1-like"/>
    <property type="match status" value="1"/>
</dbReference>
<evidence type="ECO:0000313" key="2">
    <source>
        <dbReference type="Proteomes" id="UP000466730"/>
    </source>
</evidence>
<dbReference type="EMBL" id="WJPO01000016">
    <property type="protein sequence ID" value="MRH21555.1"/>
    <property type="molecule type" value="Genomic_DNA"/>
</dbReference>
<accession>A0A844BJ22</accession>
<name>A0A844BJ22_9RHOB</name>
<dbReference type="CDD" id="cd07812">
    <property type="entry name" value="SRPBCC"/>
    <property type="match status" value="1"/>
</dbReference>
<sequence>MKFSTREDIGLSIEEVFSVLTDFDRLQRAAMRRGAVVTRVDTLAAPGPGMAWAAQFTFRGKPRWVHTELTGFRPPETLVVQSTISGLTSVGTVDLVQLSPAQTRIAVAVDLRPQTVPARLFLQTLRMAKGRMSDRFTSGVARFARDLEAGRFHDL</sequence>
<dbReference type="OrthoDB" id="7860307at2"/>
<gene>
    <name evidence="1" type="ORF">GH815_11170</name>
</gene>